<keyword evidence="4" id="KW-1185">Reference proteome</keyword>
<evidence type="ECO:0000313" key="4">
    <source>
        <dbReference type="Proteomes" id="UP000076761"/>
    </source>
</evidence>
<evidence type="ECO:0000256" key="1">
    <source>
        <dbReference type="SAM" id="MobiDB-lite"/>
    </source>
</evidence>
<name>A0A165W7E7_9AGAM</name>
<dbReference type="Proteomes" id="UP000076761">
    <property type="component" value="Unassembled WGS sequence"/>
</dbReference>
<feature type="compositionally biased region" description="Basic and acidic residues" evidence="1">
    <location>
        <begin position="14"/>
        <end position="26"/>
    </location>
</feature>
<protein>
    <submittedName>
        <fullName evidence="3">Uncharacterized protein</fullName>
    </submittedName>
</protein>
<organism evidence="3 4">
    <name type="scientific">Neolentinus lepideus HHB14362 ss-1</name>
    <dbReference type="NCBI Taxonomy" id="1314782"/>
    <lineage>
        <taxon>Eukaryota</taxon>
        <taxon>Fungi</taxon>
        <taxon>Dikarya</taxon>
        <taxon>Basidiomycota</taxon>
        <taxon>Agaricomycotina</taxon>
        <taxon>Agaricomycetes</taxon>
        <taxon>Gloeophyllales</taxon>
        <taxon>Gloeophyllaceae</taxon>
        <taxon>Neolentinus</taxon>
    </lineage>
</organism>
<dbReference type="OrthoDB" id="2555959at2759"/>
<reference evidence="3 4" key="1">
    <citation type="journal article" date="2016" name="Mol. Biol. Evol.">
        <title>Comparative Genomics of Early-Diverging Mushroom-Forming Fungi Provides Insights into the Origins of Lignocellulose Decay Capabilities.</title>
        <authorList>
            <person name="Nagy L.G."/>
            <person name="Riley R."/>
            <person name="Tritt A."/>
            <person name="Adam C."/>
            <person name="Daum C."/>
            <person name="Floudas D."/>
            <person name="Sun H."/>
            <person name="Yadav J.S."/>
            <person name="Pangilinan J."/>
            <person name="Larsson K.H."/>
            <person name="Matsuura K."/>
            <person name="Barry K."/>
            <person name="Labutti K."/>
            <person name="Kuo R."/>
            <person name="Ohm R.A."/>
            <person name="Bhattacharya S.S."/>
            <person name="Shirouzu T."/>
            <person name="Yoshinaga Y."/>
            <person name="Martin F.M."/>
            <person name="Grigoriev I.V."/>
            <person name="Hibbett D.S."/>
        </authorList>
    </citation>
    <scope>NUCLEOTIDE SEQUENCE [LARGE SCALE GENOMIC DNA]</scope>
    <source>
        <strain evidence="3 4">HHB14362 ss-1</strain>
    </source>
</reference>
<sequence>MTKKTQKPPAEPEGSLRGRIASEPKPRPTRPTVGPTPTPSVAGSVNRRNLWQSWMMLSPRTRLKFSLAICAFSGAGILVSDVLGWAYPVEQDSTQNQKPSPASS</sequence>
<dbReference type="InParanoid" id="A0A165W7E7"/>
<dbReference type="AlphaFoldDB" id="A0A165W7E7"/>
<dbReference type="EMBL" id="KV425551">
    <property type="protein sequence ID" value="KZT30784.1"/>
    <property type="molecule type" value="Genomic_DNA"/>
</dbReference>
<keyword evidence="2" id="KW-0812">Transmembrane</keyword>
<keyword evidence="2" id="KW-1133">Transmembrane helix</keyword>
<evidence type="ECO:0000313" key="3">
    <source>
        <dbReference type="EMBL" id="KZT30784.1"/>
    </source>
</evidence>
<gene>
    <name evidence="3" type="ORF">NEOLEDRAFT_35926</name>
</gene>
<proteinExistence type="predicted"/>
<keyword evidence="2" id="KW-0472">Membrane</keyword>
<feature type="region of interest" description="Disordered" evidence="1">
    <location>
        <begin position="1"/>
        <end position="45"/>
    </location>
</feature>
<accession>A0A165W7E7</accession>
<feature type="transmembrane region" description="Helical" evidence="2">
    <location>
        <begin position="65"/>
        <end position="87"/>
    </location>
</feature>
<evidence type="ECO:0000256" key="2">
    <source>
        <dbReference type="SAM" id="Phobius"/>
    </source>
</evidence>